<accession>A0A2K1JXV5</accession>
<sequence>MHSTTESTYYEQIDSMNNNLPSSTMNYLASTWLLHKEKFVSAWLDGVRHYGHISSSRVEGAHAVLKRWIEVSTGNLLVVHTTIEQACSDQLAAIRQQVAYDRSRADLGYGSVFAPTMGKISVHVLKSAHKEYELSRNGTLDVCRGMLTSNFGYPCVHRFQVLAAGNAVLSISDFDSHWWLQQPSRGVVAVSKSPTFSELLCNIQATYNVQHPTGKESCLN</sequence>
<dbReference type="PANTHER" id="PTHR31569:SF4">
    <property type="entry name" value="SWIM-TYPE DOMAIN-CONTAINING PROTEIN"/>
    <property type="match status" value="1"/>
</dbReference>
<gene>
    <name evidence="1" type="ORF">PHYPA_013480</name>
</gene>
<dbReference type="EnsemblPlants" id="Pp3c10_5740V3.1">
    <property type="protein sequence ID" value="PAC:32902358.CDS.1"/>
    <property type="gene ID" value="Pp3c10_5740"/>
</dbReference>
<evidence type="ECO:0000313" key="3">
    <source>
        <dbReference type="Proteomes" id="UP000006727"/>
    </source>
</evidence>
<evidence type="ECO:0000313" key="1">
    <source>
        <dbReference type="EMBL" id="PNR46361.1"/>
    </source>
</evidence>
<dbReference type="EnsemblPlants" id="Pp3c10_5740V3.2">
    <property type="protein sequence ID" value="PAC:32902359.CDS.1"/>
    <property type="gene ID" value="Pp3c10_5740"/>
</dbReference>
<dbReference type="Proteomes" id="UP000006727">
    <property type="component" value="Chromosome 10"/>
</dbReference>
<dbReference type="Gramene" id="Pp3c10_5740V3.1">
    <property type="protein sequence ID" value="PAC:32902358.CDS.1"/>
    <property type="gene ID" value="Pp3c10_5740"/>
</dbReference>
<dbReference type="PANTHER" id="PTHR31569">
    <property type="entry name" value="SWIM-TYPE DOMAIN-CONTAINING PROTEIN"/>
    <property type="match status" value="1"/>
</dbReference>
<organism evidence="1">
    <name type="scientific">Physcomitrium patens</name>
    <name type="common">Spreading-leaved earth moss</name>
    <name type="synonym">Physcomitrella patens</name>
    <dbReference type="NCBI Taxonomy" id="3218"/>
    <lineage>
        <taxon>Eukaryota</taxon>
        <taxon>Viridiplantae</taxon>
        <taxon>Streptophyta</taxon>
        <taxon>Embryophyta</taxon>
        <taxon>Bryophyta</taxon>
        <taxon>Bryophytina</taxon>
        <taxon>Bryopsida</taxon>
        <taxon>Funariidae</taxon>
        <taxon>Funariales</taxon>
        <taxon>Funariaceae</taxon>
        <taxon>Physcomitrium</taxon>
    </lineage>
</organism>
<dbReference type="Gramene" id="Pp3c10_5740V3.2">
    <property type="protein sequence ID" value="PAC:32902359.CDS.1"/>
    <property type="gene ID" value="Pp3c10_5740"/>
</dbReference>
<evidence type="ECO:0008006" key="4">
    <source>
        <dbReference type="Google" id="ProtNLM"/>
    </source>
</evidence>
<protein>
    <recommendedName>
        <fullName evidence="4">Protein FAR1-RELATED SEQUENCE</fullName>
    </recommendedName>
</protein>
<dbReference type="AlphaFoldDB" id="A0A2K1JXV5"/>
<dbReference type="InParanoid" id="A0A2K1JXV5"/>
<name>A0A2K1JXV5_PHYPA</name>
<reference evidence="1 3" key="2">
    <citation type="journal article" date="2018" name="Plant J.">
        <title>The Physcomitrella patens chromosome-scale assembly reveals moss genome structure and evolution.</title>
        <authorList>
            <person name="Lang D."/>
            <person name="Ullrich K.K."/>
            <person name="Murat F."/>
            <person name="Fuchs J."/>
            <person name="Jenkins J."/>
            <person name="Haas F.B."/>
            <person name="Piednoel M."/>
            <person name="Gundlach H."/>
            <person name="Van Bel M."/>
            <person name="Meyberg R."/>
            <person name="Vives C."/>
            <person name="Morata J."/>
            <person name="Symeonidi A."/>
            <person name="Hiss M."/>
            <person name="Muchero W."/>
            <person name="Kamisugi Y."/>
            <person name="Saleh O."/>
            <person name="Blanc G."/>
            <person name="Decker E.L."/>
            <person name="van Gessel N."/>
            <person name="Grimwood J."/>
            <person name="Hayes R.D."/>
            <person name="Graham S.W."/>
            <person name="Gunter L.E."/>
            <person name="McDaniel S.F."/>
            <person name="Hoernstein S.N.W."/>
            <person name="Larsson A."/>
            <person name="Li F.W."/>
            <person name="Perroud P.F."/>
            <person name="Phillips J."/>
            <person name="Ranjan P."/>
            <person name="Rokshar D.S."/>
            <person name="Rothfels C.J."/>
            <person name="Schneider L."/>
            <person name="Shu S."/>
            <person name="Stevenson D.W."/>
            <person name="Thummler F."/>
            <person name="Tillich M."/>
            <person name="Villarreal Aguilar J.C."/>
            <person name="Widiez T."/>
            <person name="Wong G.K."/>
            <person name="Wymore A."/>
            <person name="Zhang Y."/>
            <person name="Zimmer A.D."/>
            <person name="Quatrano R.S."/>
            <person name="Mayer K.F.X."/>
            <person name="Goodstein D."/>
            <person name="Casacuberta J.M."/>
            <person name="Vandepoele K."/>
            <person name="Reski R."/>
            <person name="Cuming A.C."/>
            <person name="Tuskan G.A."/>
            <person name="Maumus F."/>
            <person name="Salse J."/>
            <person name="Schmutz J."/>
            <person name="Rensing S.A."/>
        </authorList>
    </citation>
    <scope>NUCLEOTIDE SEQUENCE [LARGE SCALE GENOMIC DNA]</scope>
    <source>
        <strain evidence="2 3">cv. Gransden 2004</strain>
    </source>
</reference>
<keyword evidence="3" id="KW-1185">Reference proteome</keyword>
<reference evidence="1 3" key="1">
    <citation type="journal article" date="2008" name="Science">
        <title>The Physcomitrella genome reveals evolutionary insights into the conquest of land by plants.</title>
        <authorList>
            <person name="Rensing S."/>
            <person name="Lang D."/>
            <person name="Zimmer A."/>
            <person name="Terry A."/>
            <person name="Salamov A."/>
            <person name="Shapiro H."/>
            <person name="Nishiyama T."/>
            <person name="Perroud P.-F."/>
            <person name="Lindquist E."/>
            <person name="Kamisugi Y."/>
            <person name="Tanahashi T."/>
            <person name="Sakakibara K."/>
            <person name="Fujita T."/>
            <person name="Oishi K."/>
            <person name="Shin-I T."/>
            <person name="Kuroki Y."/>
            <person name="Toyoda A."/>
            <person name="Suzuki Y."/>
            <person name="Hashimoto A."/>
            <person name="Yamaguchi K."/>
            <person name="Sugano A."/>
            <person name="Kohara Y."/>
            <person name="Fujiyama A."/>
            <person name="Anterola A."/>
            <person name="Aoki S."/>
            <person name="Ashton N."/>
            <person name="Barbazuk W.B."/>
            <person name="Barker E."/>
            <person name="Bennetzen J."/>
            <person name="Bezanilla M."/>
            <person name="Blankenship R."/>
            <person name="Cho S.H."/>
            <person name="Dutcher S."/>
            <person name="Estelle M."/>
            <person name="Fawcett J.A."/>
            <person name="Gundlach H."/>
            <person name="Hanada K."/>
            <person name="Heyl A."/>
            <person name="Hicks K.A."/>
            <person name="Hugh J."/>
            <person name="Lohr M."/>
            <person name="Mayer K."/>
            <person name="Melkozernov A."/>
            <person name="Murata T."/>
            <person name="Nelson D."/>
            <person name="Pils B."/>
            <person name="Prigge M."/>
            <person name="Reiss B."/>
            <person name="Renner T."/>
            <person name="Rombauts S."/>
            <person name="Rushton P."/>
            <person name="Sanderfoot A."/>
            <person name="Schween G."/>
            <person name="Shiu S.-H."/>
            <person name="Stueber K."/>
            <person name="Theodoulou F.L."/>
            <person name="Tu H."/>
            <person name="Van de Peer Y."/>
            <person name="Verrier P.J."/>
            <person name="Waters E."/>
            <person name="Wood A."/>
            <person name="Yang L."/>
            <person name="Cove D."/>
            <person name="Cuming A."/>
            <person name="Hasebe M."/>
            <person name="Lucas S."/>
            <person name="Mishler D.B."/>
            <person name="Reski R."/>
            <person name="Grigoriev I."/>
            <person name="Quatrano R.S."/>
            <person name="Boore J.L."/>
        </authorList>
    </citation>
    <scope>NUCLEOTIDE SEQUENCE [LARGE SCALE GENOMIC DNA]</scope>
    <source>
        <strain evidence="2 3">cv. Gransden 2004</strain>
    </source>
</reference>
<reference evidence="2" key="3">
    <citation type="submission" date="2020-12" db="UniProtKB">
        <authorList>
            <consortium name="EnsemblPlants"/>
        </authorList>
    </citation>
    <scope>IDENTIFICATION</scope>
</reference>
<proteinExistence type="predicted"/>
<dbReference type="InterPro" id="IPR052579">
    <property type="entry name" value="Zinc_finger_SWIM"/>
</dbReference>
<evidence type="ECO:0000313" key="2">
    <source>
        <dbReference type="EnsemblPlants" id="PAC:32902358.CDS.1"/>
    </source>
</evidence>
<dbReference type="EMBL" id="ABEU02000010">
    <property type="protein sequence ID" value="PNR46361.1"/>
    <property type="molecule type" value="Genomic_DNA"/>
</dbReference>
<dbReference type="PaxDb" id="3218-PP1S51_30V6.1"/>